<evidence type="ECO:0000256" key="6">
    <source>
        <dbReference type="ARBA" id="ARBA00022989"/>
    </source>
</evidence>
<feature type="transmembrane region" description="Helical" evidence="9">
    <location>
        <begin position="125"/>
        <end position="146"/>
    </location>
</feature>
<dbReference type="PANTHER" id="PTHR16318:SF0">
    <property type="entry name" value="GAMMA-SECRETASE SUBUNIT PEN-2"/>
    <property type="match status" value="1"/>
</dbReference>
<dbReference type="OMA" id="RVEWGEW"/>
<evidence type="ECO:0000313" key="11">
    <source>
        <dbReference type="Proteomes" id="UP001142055"/>
    </source>
</evidence>
<evidence type="ECO:0000256" key="2">
    <source>
        <dbReference type="ARBA" id="ARBA00009607"/>
    </source>
</evidence>
<keyword evidence="4 9" id="KW-0812">Transmembrane</keyword>
<dbReference type="Proteomes" id="UP001142055">
    <property type="component" value="Chromosome 2"/>
</dbReference>
<feature type="compositionally biased region" description="Polar residues" evidence="8">
    <location>
        <begin position="63"/>
        <end position="93"/>
    </location>
</feature>
<evidence type="ECO:0000256" key="1">
    <source>
        <dbReference type="ARBA" id="ARBA00004141"/>
    </source>
</evidence>
<dbReference type="PANTHER" id="PTHR16318">
    <property type="entry name" value="GAMMA-SECRETASE SUBUNIT PEN-2"/>
    <property type="match status" value="1"/>
</dbReference>
<keyword evidence="6 9" id="KW-1133">Transmembrane helix</keyword>
<organism evidence="10 11">
    <name type="scientific">Blomia tropicalis</name>
    <name type="common">Mite</name>
    <dbReference type="NCBI Taxonomy" id="40697"/>
    <lineage>
        <taxon>Eukaryota</taxon>
        <taxon>Metazoa</taxon>
        <taxon>Ecdysozoa</taxon>
        <taxon>Arthropoda</taxon>
        <taxon>Chelicerata</taxon>
        <taxon>Arachnida</taxon>
        <taxon>Acari</taxon>
        <taxon>Acariformes</taxon>
        <taxon>Sarcoptiformes</taxon>
        <taxon>Astigmata</taxon>
        <taxon>Glycyphagoidea</taxon>
        <taxon>Echimyopodidae</taxon>
        <taxon>Blomia</taxon>
    </lineage>
</organism>
<sequence>MDLDRMKPADRANLCRKYFFIGIFGLPFLWLINTIWFGQFAFIRKGESKRSLKLVDTQQQNTFNAQTRSQNESSGSSTVAARQRPIGQSNDTNSSSSQHRQQEQSTNDLEMFEEKQRSLNTIRRYVIFSFIGTLLWIIALGVWITIFQLKRAEWGEFGDSISFNIPRGIP</sequence>
<evidence type="ECO:0000256" key="8">
    <source>
        <dbReference type="SAM" id="MobiDB-lite"/>
    </source>
</evidence>
<keyword evidence="7 9" id="KW-0472">Membrane</keyword>
<gene>
    <name evidence="10" type="ORF">RDWZM_005059</name>
</gene>
<keyword evidence="5" id="KW-0914">Notch signaling pathway</keyword>
<accession>A0A9Q0M5F4</accession>
<protein>
    <recommendedName>
        <fullName evidence="3">Gamma-secretase subunit PEN-2</fullName>
    </recommendedName>
</protein>
<reference evidence="10" key="1">
    <citation type="submission" date="2022-12" db="EMBL/GenBank/DDBJ databases">
        <title>Genome assemblies of Blomia tropicalis.</title>
        <authorList>
            <person name="Cui Y."/>
        </authorList>
    </citation>
    <scope>NUCLEOTIDE SEQUENCE</scope>
    <source>
        <tissue evidence="10">Adult mites</tissue>
    </source>
</reference>
<evidence type="ECO:0000256" key="3">
    <source>
        <dbReference type="ARBA" id="ARBA00018306"/>
    </source>
</evidence>
<evidence type="ECO:0000256" key="7">
    <source>
        <dbReference type="ARBA" id="ARBA00023136"/>
    </source>
</evidence>
<feature type="transmembrane region" description="Helical" evidence="9">
    <location>
        <begin position="20"/>
        <end position="43"/>
    </location>
</feature>
<feature type="compositionally biased region" description="Low complexity" evidence="8">
    <location>
        <begin position="94"/>
        <end position="105"/>
    </location>
</feature>
<evidence type="ECO:0000256" key="9">
    <source>
        <dbReference type="SAM" id="Phobius"/>
    </source>
</evidence>
<evidence type="ECO:0000313" key="10">
    <source>
        <dbReference type="EMBL" id="KAJ6219247.1"/>
    </source>
</evidence>
<dbReference type="GO" id="GO:0070765">
    <property type="term" value="C:gamma-secretase complex"/>
    <property type="evidence" value="ECO:0007669"/>
    <property type="project" value="TreeGrafter"/>
</dbReference>
<dbReference type="AlphaFoldDB" id="A0A9Q0M5F4"/>
<comment type="subcellular location">
    <subcellularLocation>
        <location evidence="1">Membrane</location>
        <topology evidence="1">Multi-pass membrane protein</topology>
    </subcellularLocation>
</comment>
<dbReference type="GO" id="GO:0007219">
    <property type="term" value="P:Notch signaling pathway"/>
    <property type="evidence" value="ECO:0007669"/>
    <property type="project" value="UniProtKB-KW"/>
</dbReference>
<comment type="similarity">
    <text evidence="2">Belongs to the PEN-2 family.</text>
</comment>
<evidence type="ECO:0000256" key="4">
    <source>
        <dbReference type="ARBA" id="ARBA00022692"/>
    </source>
</evidence>
<proteinExistence type="inferred from homology"/>
<name>A0A9Q0M5F4_BLOTA</name>
<dbReference type="Pfam" id="PF10251">
    <property type="entry name" value="PEN-2"/>
    <property type="match status" value="2"/>
</dbReference>
<dbReference type="InterPro" id="IPR019379">
    <property type="entry name" value="Gamma_Secretase_Asp_P_PEN2"/>
</dbReference>
<evidence type="ECO:0000256" key="5">
    <source>
        <dbReference type="ARBA" id="ARBA00022976"/>
    </source>
</evidence>
<comment type="caution">
    <text evidence="10">The sequence shown here is derived from an EMBL/GenBank/DDBJ whole genome shotgun (WGS) entry which is preliminary data.</text>
</comment>
<dbReference type="OrthoDB" id="524898at2759"/>
<dbReference type="EMBL" id="JAPWDV010000002">
    <property type="protein sequence ID" value="KAJ6219247.1"/>
    <property type="molecule type" value="Genomic_DNA"/>
</dbReference>
<feature type="region of interest" description="Disordered" evidence="8">
    <location>
        <begin position="63"/>
        <end position="109"/>
    </location>
</feature>
<keyword evidence="11" id="KW-1185">Reference proteome</keyword>